<keyword evidence="2" id="KW-0830">Ubiquinone</keyword>
<reference evidence="2 3" key="1">
    <citation type="submission" date="2019-01" db="EMBL/GenBank/DDBJ databases">
        <title>Sequencing the genomes of 1000 actinobacteria strains.</title>
        <authorList>
            <person name="Klenk H.-P."/>
        </authorList>
    </citation>
    <scope>NUCLEOTIDE SEQUENCE [LARGE SCALE GENOMIC DNA]</scope>
    <source>
        <strain evidence="2 3">DSM 43925</strain>
    </source>
</reference>
<dbReference type="InterPro" id="IPR013216">
    <property type="entry name" value="Methyltransf_11"/>
</dbReference>
<organism evidence="2 3">
    <name type="scientific">Nonomuraea polychroma</name>
    <dbReference type="NCBI Taxonomy" id="46176"/>
    <lineage>
        <taxon>Bacteria</taxon>
        <taxon>Bacillati</taxon>
        <taxon>Actinomycetota</taxon>
        <taxon>Actinomycetes</taxon>
        <taxon>Streptosporangiales</taxon>
        <taxon>Streptosporangiaceae</taxon>
        <taxon>Nonomuraea</taxon>
    </lineage>
</organism>
<dbReference type="Pfam" id="PF08241">
    <property type="entry name" value="Methyltransf_11"/>
    <property type="match status" value="1"/>
</dbReference>
<dbReference type="Proteomes" id="UP000284824">
    <property type="component" value="Unassembled WGS sequence"/>
</dbReference>
<dbReference type="GO" id="GO:0008757">
    <property type="term" value="F:S-adenosylmethionine-dependent methyltransferase activity"/>
    <property type="evidence" value="ECO:0007669"/>
    <property type="project" value="InterPro"/>
</dbReference>
<evidence type="ECO:0000313" key="3">
    <source>
        <dbReference type="Proteomes" id="UP000284824"/>
    </source>
</evidence>
<dbReference type="CDD" id="cd02440">
    <property type="entry name" value="AdoMet_MTases"/>
    <property type="match status" value="1"/>
</dbReference>
<comment type="caution">
    <text evidence="2">The sequence shown here is derived from an EMBL/GenBank/DDBJ whole genome shotgun (WGS) entry which is preliminary data.</text>
</comment>
<feature type="domain" description="Methyltransferase type 11" evidence="1">
    <location>
        <begin position="49"/>
        <end position="142"/>
    </location>
</feature>
<dbReference type="InterPro" id="IPR052356">
    <property type="entry name" value="Thiol_S-MT"/>
</dbReference>
<sequence length="213" mass="23905">MTSKSREERLRRYWDKHAPSYDRQMAFFDRRFFGDTRAWICGQARGDTLEVAIGTGLNLPFYPEGVRLTGVEWSPAMLALARRRASGLGLHADLREGDAQALEFPDDTFDTVVCTFSLCGIPDDRRALGEMVRVLRPGGLLLLADHVAAAPWPVRLVQRLLEVVTVPTGGEHFLRRPIILLPGHGLTVERHDRFRLGIVERLAARKPARPGEA</sequence>
<dbReference type="EMBL" id="SAUN01000001">
    <property type="protein sequence ID" value="RVX38828.1"/>
    <property type="molecule type" value="Genomic_DNA"/>
</dbReference>
<dbReference type="PANTHER" id="PTHR45036:SF1">
    <property type="entry name" value="METHYLTRANSFERASE LIKE 7A"/>
    <property type="match status" value="1"/>
</dbReference>
<protein>
    <submittedName>
        <fullName evidence="2">Ubiquinone/menaquinone biosynthesis C-methylase UbiE</fullName>
    </submittedName>
</protein>
<dbReference type="AlphaFoldDB" id="A0A438M009"/>
<keyword evidence="2" id="KW-0489">Methyltransferase</keyword>
<name>A0A438M009_9ACTN</name>
<dbReference type="RefSeq" id="WP_241563884.1">
    <property type="nucleotide sequence ID" value="NZ_SAUN01000001.1"/>
</dbReference>
<evidence type="ECO:0000313" key="2">
    <source>
        <dbReference type="EMBL" id="RVX38828.1"/>
    </source>
</evidence>
<dbReference type="SUPFAM" id="SSF53335">
    <property type="entry name" value="S-adenosyl-L-methionine-dependent methyltransferases"/>
    <property type="match status" value="1"/>
</dbReference>
<keyword evidence="3" id="KW-1185">Reference proteome</keyword>
<dbReference type="InterPro" id="IPR029063">
    <property type="entry name" value="SAM-dependent_MTases_sf"/>
</dbReference>
<dbReference type="GO" id="GO:0032259">
    <property type="term" value="P:methylation"/>
    <property type="evidence" value="ECO:0007669"/>
    <property type="project" value="UniProtKB-KW"/>
</dbReference>
<dbReference type="PANTHER" id="PTHR45036">
    <property type="entry name" value="METHYLTRANSFERASE LIKE 7B"/>
    <property type="match status" value="1"/>
</dbReference>
<proteinExistence type="predicted"/>
<keyword evidence="2" id="KW-0808">Transferase</keyword>
<gene>
    <name evidence="2" type="ORF">EDD27_1156</name>
</gene>
<dbReference type="Gene3D" id="3.40.50.150">
    <property type="entry name" value="Vaccinia Virus protein VP39"/>
    <property type="match status" value="1"/>
</dbReference>
<evidence type="ECO:0000259" key="1">
    <source>
        <dbReference type="Pfam" id="PF08241"/>
    </source>
</evidence>
<accession>A0A438M009</accession>